<dbReference type="SUPFAM" id="SSF143081">
    <property type="entry name" value="BB1717-like"/>
    <property type="match status" value="1"/>
</dbReference>
<dbReference type="InterPro" id="IPR003738">
    <property type="entry name" value="SRAP"/>
</dbReference>
<evidence type="ECO:0000256" key="6">
    <source>
        <dbReference type="ARBA" id="ARBA00023125"/>
    </source>
</evidence>
<dbReference type="EC" id="3.4.-.-" evidence="8"/>
<gene>
    <name evidence="9" type="ORF">ABEG18_06635</name>
</gene>
<evidence type="ECO:0000256" key="1">
    <source>
        <dbReference type="ARBA" id="ARBA00008136"/>
    </source>
</evidence>
<dbReference type="GO" id="GO:0003697">
    <property type="term" value="F:single-stranded DNA binding"/>
    <property type="evidence" value="ECO:0007669"/>
    <property type="project" value="InterPro"/>
</dbReference>
<reference evidence="9" key="1">
    <citation type="submission" date="2024-05" db="EMBL/GenBank/DDBJ databases">
        <authorList>
            <person name="Kim S."/>
            <person name="Heo J."/>
            <person name="Choi H."/>
            <person name="Choi Y."/>
            <person name="Kwon S.-W."/>
            <person name="Kim Y."/>
        </authorList>
    </citation>
    <scope>NUCLEOTIDE SEQUENCE</scope>
    <source>
        <strain evidence="9">KACC 23698</strain>
    </source>
</reference>
<dbReference type="PANTHER" id="PTHR13604:SF0">
    <property type="entry name" value="ABASIC SITE PROCESSING PROTEIN HMCES"/>
    <property type="match status" value="1"/>
</dbReference>
<dbReference type="RefSeq" id="WP_406857298.1">
    <property type="nucleotide sequence ID" value="NZ_CP157484.1"/>
</dbReference>
<dbReference type="EMBL" id="CP157484">
    <property type="protein sequence ID" value="XBO40438.1"/>
    <property type="molecule type" value="Genomic_DNA"/>
</dbReference>
<dbReference type="Gene3D" id="3.90.1680.20">
    <property type="match status" value="2"/>
</dbReference>
<name>A0AAU7JJ72_9HYPH</name>
<evidence type="ECO:0000313" key="9">
    <source>
        <dbReference type="EMBL" id="XBO40438.1"/>
    </source>
</evidence>
<accession>A0AAU7JJ72</accession>
<dbReference type="AlphaFoldDB" id="A0AAU7JJ72"/>
<evidence type="ECO:0000256" key="8">
    <source>
        <dbReference type="RuleBase" id="RU364100"/>
    </source>
</evidence>
<dbReference type="GO" id="GO:0016829">
    <property type="term" value="F:lyase activity"/>
    <property type="evidence" value="ECO:0007669"/>
    <property type="project" value="UniProtKB-KW"/>
</dbReference>
<proteinExistence type="inferred from homology"/>
<keyword evidence="4 8" id="KW-0378">Hydrolase</keyword>
<evidence type="ECO:0000256" key="7">
    <source>
        <dbReference type="ARBA" id="ARBA00023239"/>
    </source>
</evidence>
<dbReference type="GO" id="GO:0106300">
    <property type="term" value="P:protein-DNA covalent cross-linking repair"/>
    <property type="evidence" value="ECO:0007669"/>
    <property type="project" value="InterPro"/>
</dbReference>
<keyword evidence="6" id="KW-0238">DNA-binding</keyword>
<evidence type="ECO:0000256" key="5">
    <source>
        <dbReference type="ARBA" id="ARBA00023124"/>
    </source>
</evidence>
<keyword evidence="7" id="KW-0456">Lyase</keyword>
<organism evidence="9">
    <name type="scientific">Alsobacter sp. KACC 23698</name>
    <dbReference type="NCBI Taxonomy" id="3149229"/>
    <lineage>
        <taxon>Bacteria</taxon>
        <taxon>Pseudomonadati</taxon>
        <taxon>Pseudomonadota</taxon>
        <taxon>Alphaproteobacteria</taxon>
        <taxon>Hyphomicrobiales</taxon>
        <taxon>Alsobacteraceae</taxon>
        <taxon>Alsobacter</taxon>
    </lineage>
</organism>
<protein>
    <recommendedName>
        <fullName evidence="8">Abasic site processing protein</fullName>
        <ecNumber evidence="8">3.4.-.-</ecNumber>
    </recommendedName>
</protein>
<keyword evidence="3" id="KW-0227">DNA damage</keyword>
<evidence type="ECO:0000256" key="2">
    <source>
        <dbReference type="ARBA" id="ARBA00022670"/>
    </source>
</evidence>
<keyword evidence="5" id="KW-0190">Covalent protein-DNA linkage</keyword>
<dbReference type="Pfam" id="PF02586">
    <property type="entry name" value="SRAP"/>
    <property type="match status" value="1"/>
</dbReference>
<sequence>MCNLYSMTKNQAAILALARAMRDSAGNVPIMTGVFPDFMAPVVRQAPDGVRELAMLRWGMPCPPAYGTQAVTNIRNTASPHWRAWLKPENRCLVPFTSFCEYEETKPRKTPTWFALDESRPLAFFAGLWTPWHGVRGTKANPVEGRHELFGFLTTAANAEVGAVHPKAMPVILTTQEECETWMTAPAAEALRLQRPLPDGALAIVARGPREDVPQPAMLS</sequence>
<comment type="similarity">
    <text evidence="1 8">Belongs to the SOS response-associated peptidase family.</text>
</comment>
<keyword evidence="2 8" id="KW-0645">Protease</keyword>
<dbReference type="GO" id="GO:0006508">
    <property type="term" value="P:proteolysis"/>
    <property type="evidence" value="ECO:0007669"/>
    <property type="project" value="UniProtKB-KW"/>
</dbReference>
<dbReference type="InterPro" id="IPR036590">
    <property type="entry name" value="SRAP-like"/>
</dbReference>
<dbReference type="PANTHER" id="PTHR13604">
    <property type="entry name" value="DC12-RELATED"/>
    <property type="match status" value="1"/>
</dbReference>
<dbReference type="GO" id="GO:0008233">
    <property type="term" value="F:peptidase activity"/>
    <property type="evidence" value="ECO:0007669"/>
    <property type="project" value="UniProtKB-KW"/>
</dbReference>
<evidence type="ECO:0000256" key="3">
    <source>
        <dbReference type="ARBA" id="ARBA00022763"/>
    </source>
</evidence>
<evidence type="ECO:0000256" key="4">
    <source>
        <dbReference type="ARBA" id="ARBA00022801"/>
    </source>
</evidence>